<evidence type="ECO:0000256" key="10">
    <source>
        <dbReference type="PROSITE-ProRule" id="PRU01360"/>
    </source>
</evidence>
<feature type="domain" description="TonB-dependent receptor-like beta-barrel" evidence="13">
    <location>
        <begin position="187"/>
        <end position="685"/>
    </location>
</feature>
<evidence type="ECO:0000256" key="12">
    <source>
        <dbReference type="SAM" id="SignalP"/>
    </source>
</evidence>
<evidence type="ECO:0000259" key="14">
    <source>
        <dbReference type="Pfam" id="PF07715"/>
    </source>
</evidence>
<evidence type="ECO:0000256" key="11">
    <source>
        <dbReference type="RuleBase" id="RU003357"/>
    </source>
</evidence>
<name>A0ABW7EWG3_9BURK</name>
<dbReference type="InterPro" id="IPR000531">
    <property type="entry name" value="Beta-barrel_TonB"/>
</dbReference>
<keyword evidence="6 11" id="KW-0798">TonB box</keyword>
<evidence type="ECO:0000256" key="2">
    <source>
        <dbReference type="ARBA" id="ARBA00009810"/>
    </source>
</evidence>
<dbReference type="InterPro" id="IPR039426">
    <property type="entry name" value="TonB-dep_rcpt-like"/>
</dbReference>
<keyword evidence="12" id="KW-0732">Signal</keyword>
<comment type="caution">
    <text evidence="15">The sequence shown here is derived from an EMBL/GenBank/DDBJ whole genome shotgun (WGS) entry which is preliminary data.</text>
</comment>
<feature type="chain" id="PRO_5046323716" evidence="12">
    <location>
        <begin position="21"/>
        <end position="719"/>
    </location>
</feature>
<keyword evidence="5 10" id="KW-0812">Transmembrane</keyword>
<evidence type="ECO:0000256" key="6">
    <source>
        <dbReference type="ARBA" id="ARBA00023077"/>
    </source>
</evidence>
<accession>A0ABW7EWG3</accession>
<dbReference type="RefSeq" id="WP_394473032.1">
    <property type="nucleotide sequence ID" value="NZ_JBIGHY010000014.1"/>
</dbReference>
<keyword evidence="7 10" id="KW-0472">Membrane</keyword>
<keyword evidence="9 10" id="KW-0998">Cell outer membrane</keyword>
<dbReference type="Gene3D" id="2.170.130.10">
    <property type="entry name" value="TonB-dependent receptor, plug domain"/>
    <property type="match status" value="1"/>
</dbReference>
<dbReference type="PROSITE" id="PS52016">
    <property type="entry name" value="TONB_DEPENDENT_REC_3"/>
    <property type="match status" value="1"/>
</dbReference>
<organism evidence="15 16">
    <name type="scientific">Pelomonas dachongensis</name>
    <dbReference type="NCBI Taxonomy" id="3299029"/>
    <lineage>
        <taxon>Bacteria</taxon>
        <taxon>Pseudomonadati</taxon>
        <taxon>Pseudomonadota</taxon>
        <taxon>Betaproteobacteria</taxon>
        <taxon>Burkholderiales</taxon>
        <taxon>Sphaerotilaceae</taxon>
        <taxon>Roseateles</taxon>
    </lineage>
</organism>
<dbReference type="SUPFAM" id="SSF56935">
    <property type="entry name" value="Porins"/>
    <property type="match status" value="1"/>
</dbReference>
<comment type="similarity">
    <text evidence="2 10 11">Belongs to the TonB-dependent receptor family.</text>
</comment>
<keyword evidence="3 10" id="KW-0813">Transport</keyword>
<evidence type="ECO:0000256" key="9">
    <source>
        <dbReference type="ARBA" id="ARBA00023237"/>
    </source>
</evidence>
<feature type="domain" description="TonB-dependent receptor plug" evidence="14">
    <location>
        <begin position="58"/>
        <end position="161"/>
    </location>
</feature>
<dbReference type="InterPro" id="IPR037066">
    <property type="entry name" value="Plug_dom_sf"/>
</dbReference>
<evidence type="ECO:0000256" key="5">
    <source>
        <dbReference type="ARBA" id="ARBA00022692"/>
    </source>
</evidence>
<sequence>MKHVPVATLTLAAAISSAYAQEPVKPPSPAASAAAAVDDTNQLERTIVTGTRTAKAIDKIPGAINVIGRTELAQTLAVTEDATAVLSRVVPGYSESSQAMSNTGETLRGRIALRLFDGVPQGSPLREGTRNATFTDMGLVGRIEVINGPSASEGIGAAGGIINYISRVPTKQGDEFQLTTRFTTEGKDDSTGYKVSLNWLRKTDDYDFVMSASHIDRGIAYDGNGNRVGLNTSGSLMDSKSNNFFGKLGFDFGTDKSQRLQFSVSAFKVEGNNGYRLVEGNRDTGMTNTSERGSVPGSQAEFNDFKQFTASYSNADLWGGALQLDAYIARQAMRYPAEDGADRQDPLIAPVGTLWDQSEILAKKKGLRSSWTRADAFGIKGLEVRGGVDLTEDNAQQRLALTDRLWVPPMIYRSVAPYAQLSWDAGPLTLSGGVRREDGTLRVDNYTTTYYRDRINVTGGELDYGATLPNIGAVLRLPANLSVFASLGKGFTLPNVGIPLRNINKNSKNTNVAGILDLQPIIVRNKEVGVNWRGKQASFGASVYQSYSSLGVSLSVDPVSNDFVMNRAPVEISGFEMTGDVQLTPQVKVNALYSRILGKTTFVSGGPLTKRMGVNDTSPDKIGGGVSWKLVEGGDVNLGFTKLLSRDLNIGLSGEERTRGHTLFDLSANYDWGRYGKTTLGVENLTNKFYVLSWSQLPGFKNYFSGRGRVFSLTQTVTF</sequence>
<keyword evidence="4 10" id="KW-1134">Transmembrane beta strand</keyword>
<gene>
    <name evidence="15" type="ORF">ACG02S_24040</name>
</gene>
<dbReference type="Pfam" id="PF07715">
    <property type="entry name" value="Plug"/>
    <property type="match status" value="1"/>
</dbReference>
<dbReference type="PANTHER" id="PTHR30069">
    <property type="entry name" value="TONB-DEPENDENT OUTER MEMBRANE RECEPTOR"/>
    <property type="match status" value="1"/>
</dbReference>
<dbReference type="Gene3D" id="2.40.170.20">
    <property type="entry name" value="TonB-dependent receptor, beta-barrel domain"/>
    <property type="match status" value="1"/>
</dbReference>
<dbReference type="EMBL" id="JBIGHY010000014">
    <property type="protein sequence ID" value="MFG6416973.1"/>
    <property type="molecule type" value="Genomic_DNA"/>
</dbReference>
<dbReference type="Proteomes" id="UP001606300">
    <property type="component" value="Unassembled WGS sequence"/>
</dbReference>
<evidence type="ECO:0000256" key="1">
    <source>
        <dbReference type="ARBA" id="ARBA00004571"/>
    </source>
</evidence>
<evidence type="ECO:0000313" key="16">
    <source>
        <dbReference type="Proteomes" id="UP001606300"/>
    </source>
</evidence>
<dbReference type="Pfam" id="PF00593">
    <property type="entry name" value="TonB_dep_Rec_b-barrel"/>
    <property type="match status" value="1"/>
</dbReference>
<evidence type="ECO:0000259" key="13">
    <source>
        <dbReference type="Pfam" id="PF00593"/>
    </source>
</evidence>
<proteinExistence type="inferred from homology"/>
<keyword evidence="8 15" id="KW-0675">Receptor</keyword>
<evidence type="ECO:0000256" key="8">
    <source>
        <dbReference type="ARBA" id="ARBA00023170"/>
    </source>
</evidence>
<evidence type="ECO:0000256" key="3">
    <source>
        <dbReference type="ARBA" id="ARBA00022448"/>
    </source>
</evidence>
<evidence type="ECO:0000313" key="15">
    <source>
        <dbReference type="EMBL" id="MFG6416973.1"/>
    </source>
</evidence>
<dbReference type="InterPro" id="IPR036942">
    <property type="entry name" value="Beta-barrel_TonB_sf"/>
</dbReference>
<comment type="subcellular location">
    <subcellularLocation>
        <location evidence="1 10">Cell outer membrane</location>
        <topology evidence="1 10">Multi-pass membrane protein</topology>
    </subcellularLocation>
</comment>
<keyword evidence="16" id="KW-1185">Reference proteome</keyword>
<dbReference type="InterPro" id="IPR012910">
    <property type="entry name" value="Plug_dom"/>
</dbReference>
<evidence type="ECO:0000256" key="7">
    <source>
        <dbReference type="ARBA" id="ARBA00023136"/>
    </source>
</evidence>
<evidence type="ECO:0000256" key="4">
    <source>
        <dbReference type="ARBA" id="ARBA00022452"/>
    </source>
</evidence>
<reference evidence="15 16" key="1">
    <citation type="submission" date="2024-09" db="EMBL/GenBank/DDBJ databases">
        <title>Novel species of the genus Pelomonas and Roseateles isolated from streams.</title>
        <authorList>
            <person name="Lu H."/>
        </authorList>
    </citation>
    <scope>NUCLEOTIDE SEQUENCE [LARGE SCALE GENOMIC DNA]</scope>
    <source>
        <strain evidence="15 16">DC23W</strain>
    </source>
</reference>
<dbReference type="PANTHER" id="PTHR30069:SF42">
    <property type="entry name" value="FERRIC AEROBACTIN RECEPTOR"/>
    <property type="match status" value="1"/>
</dbReference>
<feature type="signal peptide" evidence="12">
    <location>
        <begin position="1"/>
        <end position="20"/>
    </location>
</feature>
<protein>
    <submittedName>
        <fullName evidence="15">TonB-dependent receptor</fullName>
    </submittedName>
</protein>